<evidence type="ECO:0000313" key="7">
    <source>
        <dbReference type="EMBL" id="VAW28140.1"/>
    </source>
</evidence>
<proteinExistence type="predicted"/>
<name>A0A3B0UG84_9ZZZZ</name>
<dbReference type="EMBL" id="UOES01000354">
    <property type="protein sequence ID" value="VAW28140.1"/>
    <property type="molecule type" value="Genomic_DNA"/>
</dbReference>
<accession>A0A3B0UG84</accession>
<dbReference type="Gene3D" id="3.30.420.270">
    <property type="match status" value="1"/>
</dbReference>
<sequence>MGLESKHKIDSSFSVSSMTDIIFLLLIFFMLTSSFITPSGLPVNLPSTKKSKIVMQKTSVTITKDLKYFINNRRVVESNLERELAREISGSEAIITLHVDKSVPTEYLVNVAGIAASLNAKVSIATKPSK</sequence>
<keyword evidence="4 6" id="KW-1133">Transmembrane helix</keyword>
<evidence type="ECO:0000256" key="1">
    <source>
        <dbReference type="ARBA" id="ARBA00004162"/>
    </source>
</evidence>
<feature type="transmembrane region" description="Helical" evidence="6">
    <location>
        <begin position="21"/>
        <end position="41"/>
    </location>
</feature>
<dbReference type="InterPro" id="IPR003400">
    <property type="entry name" value="ExbD"/>
</dbReference>
<gene>
    <name evidence="7" type="ORF">MNBD_BACTEROID06-788</name>
</gene>
<evidence type="ECO:0000256" key="3">
    <source>
        <dbReference type="ARBA" id="ARBA00022692"/>
    </source>
</evidence>
<reference evidence="7" key="1">
    <citation type="submission" date="2018-06" db="EMBL/GenBank/DDBJ databases">
        <authorList>
            <person name="Zhirakovskaya E."/>
        </authorList>
    </citation>
    <scope>NUCLEOTIDE SEQUENCE</scope>
</reference>
<dbReference type="Pfam" id="PF02472">
    <property type="entry name" value="ExbD"/>
    <property type="match status" value="1"/>
</dbReference>
<evidence type="ECO:0000256" key="5">
    <source>
        <dbReference type="ARBA" id="ARBA00023136"/>
    </source>
</evidence>
<protein>
    <submittedName>
        <fullName evidence="7">Biopolymer transport protein ExbD/TolR potentially related to transport or biosynthesis of folate</fullName>
    </submittedName>
</protein>
<evidence type="ECO:0000256" key="6">
    <source>
        <dbReference type="SAM" id="Phobius"/>
    </source>
</evidence>
<organism evidence="7">
    <name type="scientific">hydrothermal vent metagenome</name>
    <dbReference type="NCBI Taxonomy" id="652676"/>
    <lineage>
        <taxon>unclassified sequences</taxon>
        <taxon>metagenomes</taxon>
        <taxon>ecological metagenomes</taxon>
    </lineage>
</organism>
<evidence type="ECO:0000256" key="4">
    <source>
        <dbReference type="ARBA" id="ARBA00022989"/>
    </source>
</evidence>
<dbReference type="AlphaFoldDB" id="A0A3B0UG84"/>
<keyword evidence="3 6" id="KW-0812">Transmembrane</keyword>
<dbReference type="PANTHER" id="PTHR30558">
    <property type="entry name" value="EXBD MEMBRANE COMPONENT OF PMF-DRIVEN MACROMOLECULE IMPORT SYSTEM"/>
    <property type="match status" value="1"/>
</dbReference>
<keyword evidence="5 6" id="KW-0472">Membrane</keyword>
<dbReference type="GO" id="GO:0022857">
    <property type="term" value="F:transmembrane transporter activity"/>
    <property type="evidence" value="ECO:0007669"/>
    <property type="project" value="InterPro"/>
</dbReference>
<keyword evidence="2" id="KW-1003">Cell membrane</keyword>
<evidence type="ECO:0000256" key="2">
    <source>
        <dbReference type="ARBA" id="ARBA00022475"/>
    </source>
</evidence>
<dbReference type="GO" id="GO:0005886">
    <property type="term" value="C:plasma membrane"/>
    <property type="evidence" value="ECO:0007669"/>
    <property type="project" value="UniProtKB-SubCell"/>
</dbReference>
<comment type="subcellular location">
    <subcellularLocation>
        <location evidence="1">Cell membrane</location>
        <topology evidence="1">Single-pass membrane protein</topology>
    </subcellularLocation>
</comment>